<comment type="caution">
    <text evidence="3">The sequence shown here is derived from an EMBL/GenBank/DDBJ whole genome shotgun (WGS) entry which is preliminary data.</text>
</comment>
<evidence type="ECO:0000313" key="4">
    <source>
        <dbReference type="Proteomes" id="UP000076925"/>
    </source>
</evidence>
<proteinExistence type="predicted"/>
<dbReference type="InterPro" id="IPR001789">
    <property type="entry name" value="Sig_transdc_resp-reg_receiver"/>
</dbReference>
<feature type="domain" description="Response regulatory" evidence="2">
    <location>
        <begin position="8"/>
        <end position="136"/>
    </location>
</feature>
<dbReference type="Gene3D" id="3.40.50.2300">
    <property type="match status" value="1"/>
</dbReference>
<dbReference type="EMBL" id="ANNX02000047">
    <property type="protein sequence ID" value="KYC37338.1"/>
    <property type="molecule type" value="Genomic_DNA"/>
</dbReference>
<dbReference type="PROSITE" id="PS50110">
    <property type="entry name" value="RESPONSE_REGULATORY"/>
    <property type="match status" value="1"/>
</dbReference>
<protein>
    <recommendedName>
        <fullName evidence="2">Response regulatory domain-containing protein</fullName>
    </recommendedName>
</protein>
<organism evidence="3 4">
    <name type="scientific">Scytonema hofmannii PCC 7110</name>
    <dbReference type="NCBI Taxonomy" id="128403"/>
    <lineage>
        <taxon>Bacteria</taxon>
        <taxon>Bacillati</taxon>
        <taxon>Cyanobacteriota</taxon>
        <taxon>Cyanophyceae</taxon>
        <taxon>Nostocales</taxon>
        <taxon>Scytonemataceae</taxon>
        <taxon>Scytonema</taxon>
    </lineage>
</organism>
<dbReference type="InterPro" id="IPR011006">
    <property type="entry name" value="CheY-like_superfamily"/>
</dbReference>
<dbReference type="PANTHER" id="PTHR44520:SF1">
    <property type="entry name" value="TWO-COMPONENT SYSTEM REGULATORY PROTEIN"/>
    <property type="match status" value="1"/>
</dbReference>
<feature type="modified residue" description="4-aspartylphosphate" evidence="1">
    <location>
        <position position="70"/>
    </location>
</feature>
<evidence type="ECO:0000259" key="2">
    <source>
        <dbReference type="PROSITE" id="PS50110"/>
    </source>
</evidence>
<dbReference type="AlphaFoldDB" id="A0A139WY24"/>
<keyword evidence="4" id="KW-1185">Reference proteome</keyword>
<evidence type="ECO:0000256" key="1">
    <source>
        <dbReference type="PROSITE-ProRule" id="PRU00169"/>
    </source>
</evidence>
<reference evidence="3 4" key="1">
    <citation type="journal article" date="2013" name="Genome Biol. Evol.">
        <title>Genomes of Stigonematalean cyanobacteria (subsection V) and the evolution of oxygenic photosynthesis from prokaryotes to plastids.</title>
        <authorList>
            <person name="Dagan T."/>
            <person name="Roettger M."/>
            <person name="Stucken K."/>
            <person name="Landan G."/>
            <person name="Koch R."/>
            <person name="Major P."/>
            <person name="Gould S.B."/>
            <person name="Goremykin V.V."/>
            <person name="Rippka R."/>
            <person name="Tandeau de Marsac N."/>
            <person name="Gugger M."/>
            <person name="Lockhart P.J."/>
            <person name="Allen J.F."/>
            <person name="Brune I."/>
            <person name="Maus I."/>
            <person name="Puhler A."/>
            <person name="Martin W.F."/>
        </authorList>
    </citation>
    <scope>NUCLEOTIDE SEQUENCE [LARGE SCALE GENOMIC DNA]</scope>
    <source>
        <strain evidence="3 4">PCC 7110</strain>
    </source>
</reference>
<sequence length="149" mass="16981">MTNLKQFTILLVENNLPELRLIRRILAKSRLPISLQYVEDGFSALTYLSEIGLYSHRDCCPVPELIVLADLILPDINGIELITWIEQQSHLKDIPVITTISSASPSEIAELDRMEIQHFAKPTSVNDWQKLIKRIMSLISTTRVETRVA</sequence>
<dbReference type="GO" id="GO:0000160">
    <property type="term" value="P:phosphorelay signal transduction system"/>
    <property type="evidence" value="ECO:0007669"/>
    <property type="project" value="InterPro"/>
</dbReference>
<accession>A0A139WY24</accession>
<dbReference type="RefSeq" id="WP_017747458.1">
    <property type="nucleotide sequence ID" value="NZ_KQ976354.1"/>
</dbReference>
<dbReference type="InterPro" id="IPR052893">
    <property type="entry name" value="TCS_response_regulator"/>
</dbReference>
<dbReference type="Proteomes" id="UP000076925">
    <property type="component" value="Unassembled WGS sequence"/>
</dbReference>
<dbReference type="SUPFAM" id="SSF52172">
    <property type="entry name" value="CheY-like"/>
    <property type="match status" value="1"/>
</dbReference>
<evidence type="ECO:0000313" key="3">
    <source>
        <dbReference type="EMBL" id="KYC37338.1"/>
    </source>
</evidence>
<keyword evidence="1" id="KW-0597">Phosphoprotein</keyword>
<name>A0A139WY24_9CYAN</name>
<dbReference type="PANTHER" id="PTHR44520">
    <property type="entry name" value="RESPONSE REGULATOR RCP1-RELATED"/>
    <property type="match status" value="1"/>
</dbReference>
<gene>
    <name evidence="3" type="ORF">WA1_47890</name>
</gene>
<dbReference type="OrthoDB" id="512139at2"/>
<dbReference type="STRING" id="128403.WA1_47890"/>